<keyword evidence="3 5" id="KW-1133">Transmembrane helix</keyword>
<name>A0A1V9FV55_9BACT</name>
<evidence type="ECO:0000256" key="4">
    <source>
        <dbReference type="ARBA" id="ARBA00023136"/>
    </source>
</evidence>
<dbReference type="Pfam" id="PF13564">
    <property type="entry name" value="DoxX_2"/>
    <property type="match status" value="1"/>
</dbReference>
<dbReference type="EMBL" id="LWBP01000123">
    <property type="protein sequence ID" value="OQP62234.1"/>
    <property type="molecule type" value="Genomic_DNA"/>
</dbReference>
<reference evidence="7" key="1">
    <citation type="submission" date="2016-04" db="EMBL/GenBank/DDBJ databases">
        <authorList>
            <person name="Chen L."/>
            <person name="Zhuang W."/>
            <person name="Wang G."/>
        </authorList>
    </citation>
    <scope>NUCLEOTIDE SEQUENCE [LARGE SCALE GENOMIC DNA]</scope>
    <source>
        <strain evidence="7">208</strain>
    </source>
</reference>
<dbReference type="InterPro" id="IPR016944">
    <property type="entry name" value="UCP030066"/>
</dbReference>
<evidence type="ECO:0000256" key="1">
    <source>
        <dbReference type="ARBA" id="ARBA00004141"/>
    </source>
</evidence>
<protein>
    <submittedName>
        <fullName evidence="6">DoxX-like family protein</fullName>
    </submittedName>
</protein>
<dbReference type="RefSeq" id="WP_081164022.1">
    <property type="nucleotide sequence ID" value="NZ_LWBP01000123.1"/>
</dbReference>
<dbReference type="Proteomes" id="UP000192276">
    <property type="component" value="Unassembled WGS sequence"/>
</dbReference>
<feature type="transmembrane region" description="Helical" evidence="5">
    <location>
        <begin position="48"/>
        <end position="71"/>
    </location>
</feature>
<keyword evidence="7" id="KW-1185">Reference proteome</keyword>
<accession>A0A1V9FV55</accession>
<evidence type="ECO:0000313" key="7">
    <source>
        <dbReference type="Proteomes" id="UP000192276"/>
    </source>
</evidence>
<organism evidence="6 7">
    <name type="scientific">Niastella populi</name>
    <dbReference type="NCBI Taxonomy" id="550983"/>
    <lineage>
        <taxon>Bacteria</taxon>
        <taxon>Pseudomonadati</taxon>
        <taxon>Bacteroidota</taxon>
        <taxon>Chitinophagia</taxon>
        <taxon>Chitinophagales</taxon>
        <taxon>Chitinophagaceae</taxon>
        <taxon>Niastella</taxon>
    </lineage>
</organism>
<dbReference type="PIRSF" id="PIRSF030066">
    <property type="entry name" value="UCP030066"/>
    <property type="match status" value="1"/>
</dbReference>
<feature type="transmembrane region" description="Helical" evidence="5">
    <location>
        <begin position="80"/>
        <end position="99"/>
    </location>
</feature>
<feature type="transmembrane region" description="Helical" evidence="5">
    <location>
        <begin position="105"/>
        <end position="122"/>
    </location>
</feature>
<evidence type="ECO:0000256" key="2">
    <source>
        <dbReference type="ARBA" id="ARBA00022692"/>
    </source>
</evidence>
<proteinExistence type="predicted"/>
<keyword evidence="4 5" id="KW-0472">Membrane</keyword>
<gene>
    <name evidence="6" type="ORF">A4R26_18330</name>
</gene>
<feature type="transmembrane region" description="Helical" evidence="5">
    <location>
        <begin position="14"/>
        <end position="36"/>
    </location>
</feature>
<evidence type="ECO:0000256" key="5">
    <source>
        <dbReference type="SAM" id="Phobius"/>
    </source>
</evidence>
<dbReference type="STRING" id="550983.A4R26_18330"/>
<evidence type="ECO:0000313" key="6">
    <source>
        <dbReference type="EMBL" id="OQP62234.1"/>
    </source>
</evidence>
<dbReference type="OrthoDB" id="7960583at2"/>
<sequence length="132" mass="14629">MTTIQIKAAKGRRIVYWIVTSLLVLGMLAGAVAQLLRLKANTDGIIHLGYPVYMLSILGAWKIAGVLVLLLPGFTLLKEWAYAGFFFLMTGAVISHLVSGDGFTGVIYQLIFVILIVLSWYLRPQNRKIAVY</sequence>
<keyword evidence="2 5" id="KW-0812">Transmembrane</keyword>
<dbReference type="GO" id="GO:0016020">
    <property type="term" value="C:membrane"/>
    <property type="evidence" value="ECO:0007669"/>
    <property type="project" value="UniProtKB-SubCell"/>
</dbReference>
<evidence type="ECO:0000256" key="3">
    <source>
        <dbReference type="ARBA" id="ARBA00022989"/>
    </source>
</evidence>
<dbReference type="InterPro" id="IPR032808">
    <property type="entry name" value="DoxX"/>
</dbReference>
<comment type="subcellular location">
    <subcellularLocation>
        <location evidence="1">Membrane</location>
        <topology evidence="1">Multi-pass membrane protein</topology>
    </subcellularLocation>
</comment>
<comment type="caution">
    <text evidence="6">The sequence shown here is derived from an EMBL/GenBank/DDBJ whole genome shotgun (WGS) entry which is preliminary data.</text>
</comment>
<dbReference type="AlphaFoldDB" id="A0A1V9FV55"/>